<dbReference type="EMBL" id="LFZX01000103">
    <property type="protein sequence ID" value="KNC66984.1"/>
    <property type="molecule type" value="Genomic_DNA"/>
</dbReference>
<evidence type="ECO:0000256" key="1">
    <source>
        <dbReference type="SAM" id="Coils"/>
    </source>
</evidence>
<organism evidence="2 3">
    <name type="scientific">Pseudoalteromonas rubra</name>
    <dbReference type="NCBI Taxonomy" id="43658"/>
    <lineage>
        <taxon>Bacteria</taxon>
        <taxon>Pseudomonadati</taxon>
        <taxon>Pseudomonadota</taxon>
        <taxon>Gammaproteobacteria</taxon>
        <taxon>Alteromonadales</taxon>
        <taxon>Pseudoalteromonadaceae</taxon>
        <taxon>Pseudoalteromonas</taxon>
    </lineage>
</organism>
<dbReference type="PATRIC" id="fig|43658.6.peg.1438"/>
<keyword evidence="1" id="KW-0175">Coiled coil</keyword>
<protein>
    <submittedName>
        <fullName evidence="2">Uncharacterized protein</fullName>
    </submittedName>
</protein>
<sequence>MKPLFLIVTLVISLSGCQLSPTQQNTHFVGPRKTLEPEYASLALLLQRYLTLCQKNQLVEQQKPDPYIGQAAIETFIHSYCNTVSTTRQLQAIAKIKQSQHWPQHYHLWFDTLKQQTQVLRGQKIRLHRSNAKLSQIQTQLTQTNQALLTLKQELADIEQQRLQDIPLNAPLQTPSEQP</sequence>
<feature type="coiled-coil region" evidence="1">
    <location>
        <begin position="134"/>
        <end position="161"/>
    </location>
</feature>
<dbReference type="Proteomes" id="UP000036850">
    <property type="component" value="Unassembled WGS sequence"/>
</dbReference>
<proteinExistence type="predicted"/>
<dbReference type="OrthoDB" id="6292410at2"/>
<accession>A0A0L0ERF0</accession>
<reference evidence="3" key="1">
    <citation type="submission" date="2015-07" db="EMBL/GenBank/DDBJ databases">
        <title>Draft genome sequence of a Pseudoalteromonas rubra strain, OCN096, isolated from Kaneohe Bay, Oahu, Hawaii.</title>
        <authorList>
            <person name="Beurmann S."/>
            <person name="Ushijima B."/>
            <person name="Belcaid M."/>
            <person name="Callahan S.M."/>
            <person name="Aeby G.S."/>
        </authorList>
    </citation>
    <scope>NUCLEOTIDE SEQUENCE [LARGE SCALE GENOMIC DNA]</scope>
    <source>
        <strain evidence="3">OCN096</strain>
    </source>
</reference>
<evidence type="ECO:0000313" key="3">
    <source>
        <dbReference type="Proteomes" id="UP000036850"/>
    </source>
</evidence>
<comment type="caution">
    <text evidence="2">The sequence shown here is derived from an EMBL/GenBank/DDBJ whole genome shotgun (WGS) entry which is preliminary data.</text>
</comment>
<gene>
    <name evidence="2" type="ORF">AC626_13670</name>
</gene>
<name>A0A0L0ERF0_9GAMM</name>
<dbReference type="AlphaFoldDB" id="A0A0L0ERF0"/>
<evidence type="ECO:0000313" key="2">
    <source>
        <dbReference type="EMBL" id="KNC66984.1"/>
    </source>
</evidence>
<dbReference type="PROSITE" id="PS51257">
    <property type="entry name" value="PROKAR_LIPOPROTEIN"/>
    <property type="match status" value="1"/>
</dbReference>